<dbReference type="Pfam" id="PF13692">
    <property type="entry name" value="Glyco_trans_1_4"/>
    <property type="match status" value="1"/>
</dbReference>
<evidence type="ECO:0000256" key="4">
    <source>
        <dbReference type="ARBA" id="ARBA00022679"/>
    </source>
</evidence>
<dbReference type="PANTHER" id="PTHR43179:SF12">
    <property type="entry name" value="GALACTOFURANOSYLTRANSFERASE GLFT2"/>
    <property type="match status" value="1"/>
</dbReference>
<feature type="domain" description="Glycosyltransferase 2-like" evidence="6">
    <location>
        <begin position="8"/>
        <end position="155"/>
    </location>
</feature>
<reference evidence="7 8" key="1">
    <citation type="submission" date="2018-10" db="EMBL/GenBank/DDBJ databases">
        <authorList>
            <person name="Li J."/>
        </authorList>
    </citation>
    <scope>NUCLEOTIDE SEQUENCE [LARGE SCALE GENOMIC DNA]</scope>
    <source>
        <strain evidence="7 8">ZD1-4</strain>
    </source>
</reference>
<dbReference type="GO" id="GO:0016757">
    <property type="term" value="F:glycosyltransferase activity"/>
    <property type="evidence" value="ECO:0007669"/>
    <property type="project" value="UniProtKB-KW"/>
</dbReference>
<dbReference type="InterPro" id="IPR029044">
    <property type="entry name" value="Nucleotide-diphossugar_trans"/>
</dbReference>
<keyword evidence="3" id="KW-0328">Glycosyltransferase</keyword>
<dbReference type="Gene3D" id="3.90.550.10">
    <property type="entry name" value="Spore Coat Polysaccharide Biosynthesis Protein SpsA, Chain A"/>
    <property type="match status" value="1"/>
</dbReference>
<dbReference type="Gene3D" id="3.40.50.2000">
    <property type="entry name" value="Glycogen Phosphorylase B"/>
    <property type="match status" value="1"/>
</dbReference>
<keyword evidence="8" id="KW-1185">Reference proteome</keyword>
<dbReference type="AlphaFoldDB" id="A0A3L7IX49"/>
<keyword evidence="4 7" id="KW-0808">Transferase</keyword>
<dbReference type="OrthoDB" id="9771846at2"/>
<evidence type="ECO:0000256" key="1">
    <source>
        <dbReference type="ARBA" id="ARBA00004776"/>
    </source>
</evidence>
<organism evidence="7 8">
    <name type="scientific">Mycetocola zhadangensis</name>
    <dbReference type="NCBI Taxonomy" id="1164595"/>
    <lineage>
        <taxon>Bacteria</taxon>
        <taxon>Bacillati</taxon>
        <taxon>Actinomycetota</taxon>
        <taxon>Actinomycetes</taxon>
        <taxon>Micrococcales</taxon>
        <taxon>Microbacteriaceae</taxon>
        <taxon>Mycetocola</taxon>
    </lineage>
</organism>
<evidence type="ECO:0000256" key="3">
    <source>
        <dbReference type="ARBA" id="ARBA00022676"/>
    </source>
</evidence>
<accession>A0A3L7IX49</accession>
<dbReference type="SUPFAM" id="SSF53756">
    <property type="entry name" value="UDP-Glycosyltransferase/glycogen phosphorylase"/>
    <property type="match status" value="1"/>
</dbReference>
<dbReference type="Proteomes" id="UP000282460">
    <property type="component" value="Unassembled WGS sequence"/>
</dbReference>
<dbReference type="InterPro" id="IPR001173">
    <property type="entry name" value="Glyco_trans_2-like"/>
</dbReference>
<dbReference type="RefSeq" id="WP_121660026.1">
    <property type="nucleotide sequence ID" value="NZ_BMEK01000003.1"/>
</dbReference>
<comment type="pathway">
    <text evidence="1">Cell wall biogenesis; cell wall polysaccharide biosynthesis.</text>
</comment>
<dbReference type="SUPFAM" id="SSF53448">
    <property type="entry name" value="Nucleotide-diphospho-sugar transferases"/>
    <property type="match status" value="1"/>
</dbReference>
<evidence type="ECO:0000259" key="6">
    <source>
        <dbReference type="Pfam" id="PF00535"/>
    </source>
</evidence>
<evidence type="ECO:0000313" key="7">
    <source>
        <dbReference type="EMBL" id="RLQ82723.1"/>
    </source>
</evidence>
<dbReference type="Pfam" id="PF00535">
    <property type="entry name" value="Glycos_transf_2"/>
    <property type="match status" value="1"/>
</dbReference>
<name>A0A3L7IX49_9MICO</name>
<evidence type="ECO:0000256" key="5">
    <source>
        <dbReference type="SAM" id="MobiDB-lite"/>
    </source>
</evidence>
<evidence type="ECO:0000313" key="8">
    <source>
        <dbReference type="Proteomes" id="UP000282460"/>
    </source>
</evidence>
<comment type="similarity">
    <text evidence="2">Belongs to the glycosyltransferase 2 family.</text>
</comment>
<dbReference type="EMBL" id="RCWJ01000003">
    <property type="protein sequence ID" value="RLQ82723.1"/>
    <property type="molecule type" value="Genomic_DNA"/>
</dbReference>
<evidence type="ECO:0000256" key="2">
    <source>
        <dbReference type="ARBA" id="ARBA00006739"/>
    </source>
</evidence>
<dbReference type="PANTHER" id="PTHR43179">
    <property type="entry name" value="RHAMNOSYLTRANSFERASE WBBL"/>
    <property type="match status" value="1"/>
</dbReference>
<feature type="region of interest" description="Disordered" evidence="5">
    <location>
        <begin position="328"/>
        <end position="347"/>
    </location>
</feature>
<proteinExistence type="inferred from homology"/>
<dbReference type="CDD" id="cd04186">
    <property type="entry name" value="GT_2_like_c"/>
    <property type="match status" value="1"/>
</dbReference>
<sequence>MTARPSVSVIIVNYNTRDQTLECIESVYAEAGTSFRSGPPFPPPLENLTVIVVDNGSVDGSAALIRERFPAAVVIEAGENLGFARGVNRGVAASADEYVLLLNPDTVVIPGSLRALVSFAVRNPAYGLYGGRTLRPDGSVDPSSAWGEPTLWSLTSFALGLSTLFKRSLLFDPESLGDWKRDSVREVPIVTGCLALIRRDTFSAIGGMDDRFFLYGEDAEFSARARRFGLRPVIVPSAVIVHDVGGSTGDPGRKMSLVMAGKATLLRRLWTPGRARVGVVLLQLGSLVRGALEIGIRSRKRTWLTVWRARAAWRTGYPDAEAALFGRTSPARRDPDRHHDRKRGARPLRVEAEPAFRTRHANPYNARLYSAMSPIDVDVRDLSYVRLLLRRTDIVHLHWPDLTFLSGPRRWRQVARLALFFSFLRVARLRGTRLMWTVHNISSHENRSTPGIRAWYSRLLLGNVDGILALTTDGVSAARAAYPELDSVPAFVTPHGDYRDSYDFGVSKAQARSALGVRLPEDATVLLSIGQIRSYKNVPHLVDVFARRAVRVAAGPEPDTGPGEILAIAGKPADGVLRDAIVASASHSDAVVLDLAFLADERLATWLRAADVVVLPYSRIQNSGSAVLALSADRPVVVSAIGAMTELQQQVGADWVFTFDGELTADVLDDVAVWLRDTDRGESPDLSALAWPAIAAQTLAAYRAVVGAPRPPRKD</sequence>
<protein>
    <submittedName>
        <fullName evidence="7">Glycosyltransferase</fullName>
    </submittedName>
</protein>
<gene>
    <name evidence="7" type="ORF">D9V28_12280</name>
</gene>
<comment type="caution">
    <text evidence="7">The sequence shown here is derived from an EMBL/GenBank/DDBJ whole genome shotgun (WGS) entry which is preliminary data.</text>
</comment>